<dbReference type="GO" id="GO:0007155">
    <property type="term" value="P:cell adhesion"/>
    <property type="evidence" value="ECO:0007669"/>
    <property type="project" value="InterPro"/>
</dbReference>
<feature type="domain" description="Ig-like" evidence="6">
    <location>
        <begin position="1"/>
        <end position="110"/>
    </location>
</feature>
<dbReference type="InterPro" id="IPR050691">
    <property type="entry name" value="Hyaluronan_bind_Proteoglycan"/>
</dbReference>
<dbReference type="SMART" id="SM00409">
    <property type="entry name" value="IG"/>
    <property type="match status" value="1"/>
</dbReference>
<dbReference type="GO" id="GO:0001501">
    <property type="term" value="P:skeletal system development"/>
    <property type="evidence" value="ECO:0007669"/>
    <property type="project" value="TreeGrafter"/>
</dbReference>
<dbReference type="SMART" id="SM00408">
    <property type="entry name" value="IGc2"/>
    <property type="match status" value="1"/>
</dbReference>
<dbReference type="AlphaFoldDB" id="A0A3P8WMM9"/>
<dbReference type="Gene3D" id="2.60.40.10">
    <property type="entry name" value="Immunoglobulins"/>
    <property type="match status" value="1"/>
</dbReference>
<keyword evidence="9" id="KW-1185">Reference proteome</keyword>
<evidence type="ECO:0000313" key="9">
    <source>
        <dbReference type="Proteomes" id="UP000265120"/>
    </source>
</evidence>
<proteinExistence type="predicted"/>
<dbReference type="STRING" id="244447.ENSCSEP00000027737"/>
<dbReference type="Proteomes" id="UP000265120">
    <property type="component" value="Unassembled WGS sequence"/>
</dbReference>
<dbReference type="OMA" id="GRYENHA"/>
<dbReference type="InterPro" id="IPR036179">
    <property type="entry name" value="Ig-like_dom_sf"/>
</dbReference>
<reference evidence="8" key="2">
    <citation type="submission" date="2025-09" db="UniProtKB">
        <authorList>
            <consortium name="Ensembl"/>
        </authorList>
    </citation>
    <scope>IDENTIFICATION</scope>
</reference>
<evidence type="ECO:0000256" key="5">
    <source>
        <dbReference type="PROSITE-ProRule" id="PRU00323"/>
    </source>
</evidence>
<dbReference type="PROSITE" id="PS50835">
    <property type="entry name" value="IG_LIKE"/>
    <property type="match status" value="1"/>
</dbReference>
<organism evidence="8 9">
    <name type="scientific">Cynoglossus semilaevis</name>
    <name type="common">Tongue sole</name>
    <dbReference type="NCBI Taxonomy" id="244447"/>
    <lineage>
        <taxon>Eukaryota</taxon>
        <taxon>Metazoa</taxon>
        <taxon>Chordata</taxon>
        <taxon>Craniata</taxon>
        <taxon>Vertebrata</taxon>
        <taxon>Euteleostomi</taxon>
        <taxon>Actinopterygii</taxon>
        <taxon>Neopterygii</taxon>
        <taxon>Teleostei</taxon>
        <taxon>Neoteleostei</taxon>
        <taxon>Acanthomorphata</taxon>
        <taxon>Carangaria</taxon>
        <taxon>Pleuronectiformes</taxon>
        <taxon>Pleuronectoidei</taxon>
        <taxon>Cynoglossidae</taxon>
        <taxon>Cynoglossinae</taxon>
        <taxon>Cynoglossus</taxon>
    </lineage>
</organism>
<comment type="caution">
    <text evidence="5">Lacks conserved residue(s) required for the propagation of feature annotation.</text>
</comment>
<dbReference type="Pfam" id="PF07686">
    <property type="entry name" value="V-set"/>
    <property type="match status" value="1"/>
</dbReference>
<dbReference type="InterPro" id="IPR016187">
    <property type="entry name" value="CTDL_fold"/>
</dbReference>
<dbReference type="FunFam" id="3.10.100.10:FF:000001">
    <property type="entry name" value="Hyaluronan proteoglycan link protein 1"/>
    <property type="match status" value="1"/>
</dbReference>
<dbReference type="PANTHER" id="PTHR22804:SF58">
    <property type="entry name" value="HYALURONAN AND PROTEOGLYCAN LINK PROTEIN 1 ISOFORM 1 PRECURSOR"/>
    <property type="match status" value="1"/>
</dbReference>
<evidence type="ECO:0000259" key="7">
    <source>
        <dbReference type="PROSITE" id="PS50963"/>
    </source>
</evidence>
<evidence type="ECO:0000256" key="2">
    <source>
        <dbReference type="ARBA" id="ARBA00022525"/>
    </source>
</evidence>
<evidence type="ECO:0000256" key="4">
    <source>
        <dbReference type="ARBA" id="ARBA00023157"/>
    </source>
</evidence>
<dbReference type="InterPro" id="IPR016186">
    <property type="entry name" value="C-type_lectin-like/link_sf"/>
</dbReference>
<dbReference type="InterPro" id="IPR003599">
    <property type="entry name" value="Ig_sub"/>
</dbReference>
<comment type="subcellular location">
    <subcellularLocation>
        <location evidence="1">Secreted</location>
    </subcellularLocation>
</comment>
<feature type="domain" description="Link" evidence="7">
    <location>
        <begin position="186"/>
        <end position="279"/>
    </location>
</feature>
<evidence type="ECO:0000313" key="8">
    <source>
        <dbReference type="Ensembl" id="ENSCSEP00000027737.1"/>
    </source>
</evidence>
<dbReference type="GeneTree" id="ENSGT00940000166906"/>
<dbReference type="InterPro" id="IPR007110">
    <property type="entry name" value="Ig-like_dom"/>
</dbReference>
<dbReference type="GO" id="GO:0010001">
    <property type="term" value="P:glial cell differentiation"/>
    <property type="evidence" value="ECO:0007669"/>
    <property type="project" value="TreeGrafter"/>
</dbReference>
<dbReference type="SMART" id="SM00445">
    <property type="entry name" value="LINK"/>
    <property type="match status" value="2"/>
</dbReference>
<dbReference type="GO" id="GO:0007417">
    <property type="term" value="P:central nervous system development"/>
    <property type="evidence" value="ECO:0007669"/>
    <property type="project" value="TreeGrafter"/>
</dbReference>
<dbReference type="PANTHER" id="PTHR22804">
    <property type="entry name" value="AGGRECAN/VERSICAN PROTEOGLYCAN"/>
    <property type="match status" value="1"/>
</dbReference>
<feature type="disulfide bond" evidence="5">
    <location>
        <begin position="232"/>
        <end position="253"/>
    </location>
</feature>
<dbReference type="PROSITE" id="PS50963">
    <property type="entry name" value="LINK_2"/>
    <property type="match status" value="1"/>
</dbReference>
<dbReference type="InParanoid" id="A0A3P8WMM9"/>
<dbReference type="SUPFAM" id="SSF48726">
    <property type="entry name" value="Immunoglobulin"/>
    <property type="match status" value="1"/>
</dbReference>
<reference evidence="8" key="1">
    <citation type="submission" date="2025-08" db="UniProtKB">
        <authorList>
            <consortium name="Ensembl"/>
        </authorList>
    </citation>
    <scope>IDENTIFICATION</scope>
</reference>
<dbReference type="InterPro" id="IPR000538">
    <property type="entry name" value="Link_dom"/>
</dbReference>
<keyword evidence="3" id="KW-0677">Repeat</keyword>
<accession>A0A3P8WMM9</accession>
<evidence type="ECO:0000256" key="3">
    <source>
        <dbReference type="ARBA" id="ARBA00022737"/>
    </source>
</evidence>
<dbReference type="InterPro" id="IPR003598">
    <property type="entry name" value="Ig_sub2"/>
</dbReference>
<name>A0A3P8WMM9_CYNSE</name>
<evidence type="ECO:0000259" key="6">
    <source>
        <dbReference type="PROSITE" id="PS50835"/>
    </source>
</evidence>
<dbReference type="GO" id="GO:0005540">
    <property type="term" value="F:hyaluronic acid binding"/>
    <property type="evidence" value="ECO:0007669"/>
    <property type="project" value="InterPro"/>
</dbReference>
<dbReference type="Ensembl" id="ENSCSET00000028108.1">
    <property type="protein sequence ID" value="ENSCSEP00000027737.1"/>
    <property type="gene ID" value="ENSCSEG00000017721.1"/>
</dbReference>
<dbReference type="PRINTS" id="PR01265">
    <property type="entry name" value="LINKMODULE"/>
</dbReference>
<dbReference type="Pfam" id="PF00193">
    <property type="entry name" value="Xlink"/>
    <property type="match status" value="2"/>
</dbReference>
<dbReference type="GO" id="GO:0045202">
    <property type="term" value="C:synapse"/>
    <property type="evidence" value="ECO:0007669"/>
    <property type="project" value="TreeGrafter"/>
</dbReference>
<dbReference type="InterPro" id="IPR013106">
    <property type="entry name" value="Ig_V-set"/>
</dbReference>
<sequence length="282" mass="31398">ELIKVFAEMGANVTLPCNLMSHDPPTSGHVGVRVKWTKVAEDESLNEDVLLSMGFHKKTYGNFQDRVFLQEGDSEDASLTITSVSLEDTGMYHCEVINGMSDVVQEVTLEVTHALTMGKHSLLSIKKFKSSVAYKEERPSHKKRQQNCLDWCNAGWLSDGSVQYPIINPRGPCGGSNNGPGIRNYGVLDKMIHTYDVYCFNYLLKLCRPHVAEIAKGGPMLAACKLENYDRCDAGWLADGSVRYPISRPRQNCSPTESAVRLVGFPDKTQKSYGVYCYKADQ</sequence>
<dbReference type="GO" id="GO:0005615">
    <property type="term" value="C:extracellular space"/>
    <property type="evidence" value="ECO:0007669"/>
    <property type="project" value="TreeGrafter"/>
</dbReference>
<dbReference type="Gene3D" id="3.10.100.10">
    <property type="entry name" value="Mannose-Binding Protein A, subunit A"/>
    <property type="match status" value="2"/>
</dbReference>
<evidence type="ECO:0000256" key="1">
    <source>
        <dbReference type="ARBA" id="ARBA00004613"/>
    </source>
</evidence>
<dbReference type="SUPFAM" id="SSF56436">
    <property type="entry name" value="C-type lectin-like"/>
    <property type="match status" value="2"/>
</dbReference>
<dbReference type="InterPro" id="IPR013783">
    <property type="entry name" value="Ig-like_fold"/>
</dbReference>
<dbReference type="SMART" id="SM00406">
    <property type="entry name" value="IGv"/>
    <property type="match status" value="1"/>
</dbReference>
<dbReference type="GO" id="GO:0072534">
    <property type="term" value="C:perineuronal net"/>
    <property type="evidence" value="ECO:0007669"/>
    <property type="project" value="TreeGrafter"/>
</dbReference>
<protein>
    <submittedName>
        <fullName evidence="8">Hyaluronan and proteoglycan link protein 1a</fullName>
    </submittedName>
</protein>
<keyword evidence="2" id="KW-0964">Secreted</keyword>
<dbReference type="GO" id="GO:0002052">
    <property type="term" value="P:positive regulation of neuroblast proliferation"/>
    <property type="evidence" value="ECO:0007669"/>
    <property type="project" value="TreeGrafter"/>
</dbReference>
<keyword evidence="4 5" id="KW-1015">Disulfide bond</keyword>